<evidence type="ECO:0000256" key="5">
    <source>
        <dbReference type="ARBA" id="ARBA00023295"/>
    </source>
</evidence>
<keyword evidence="2 7" id="KW-0378">Hydrolase</keyword>
<dbReference type="SUPFAM" id="SSF51445">
    <property type="entry name" value="(Trans)glycosidases"/>
    <property type="match status" value="1"/>
</dbReference>
<dbReference type="GO" id="GO:0008061">
    <property type="term" value="F:chitin binding"/>
    <property type="evidence" value="ECO:0007669"/>
    <property type="project" value="InterPro"/>
</dbReference>
<feature type="domain" description="GH18" evidence="10">
    <location>
        <begin position="71"/>
        <end position="496"/>
    </location>
</feature>
<evidence type="ECO:0000256" key="2">
    <source>
        <dbReference type="ARBA" id="ARBA00022801"/>
    </source>
</evidence>
<comment type="similarity">
    <text evidence="8">Belongs to the glycosyl hydrolase 18 family.</text>
</comment>
<evidence type="ECO:0000256" key="1">
    <source>
        <dbReference type="ARBA" id="ARBA00000822"/>
    </source>
</evidence>
<evidence type="ECO:0000313" key="12">
    <source>
        <dbReference type="Proteomes" id="UP001212997"/>
    </source>
</evidence>
<keyword evidence="5 7" id="KW-0326">Glycosidase</keyword>
<keyword evidence="6" id="KW-0624">Polysaccharide degradation</keyword>
<keyword evidence="12" id="KW-1185">Reference proteome</keyword>
<dbReference type="InterPro" id="IPR011583">
    <property type="entry name" value="Chitinase_II/V-like_cat"/>
</dbReference>
<evidence type="ECO:0000256" key="6">
    <source>
        <dbReference type="ARBA" id="ARBA00023326"/>
    </source>
</evidence>
<dbReference type="Gene3D" id="3.10.50.10">
    <property type="match status" value="1"/>
</dbReference>
<dbReference type="Gene3D" id="3.20.20.80">
    <property type="entry name" value="Glycosidases"/>
    <property type="match status" value="2"/>
</dbReference>
<evidence type="ECO:0000256" key="9">
    <source>
        <dbReference type="SAM" id="MobiDB-lite"/>
    </source>
</evidence>
<reference evidence="11" key="1">
    <citation type="submission" date="2022-07" db="EMBL/GenBank/DDBJ databases">
        <title>Genome Sequence of Physisporinus lineatus.</title>
        <authorList>
            <person name="Buettner E."/>
        </authorList>
    </citation>
    <scope>NUCLEOTIDE SEQUENCE</scope>
    <source>
        <strain evidence="11">VT162</strain>
    </source>
</reference>
<evidence type="ECO:0000256" key="3">
    <source>
        <dbReference type="ARBA" id="ARBA00023024"/>
    </source>
</evidence>
<comment type="catalytic activity">
    <reaction evidence="1">
        <text>Random endo-hydrolysis of N-acetyl-beta-D-glucosaminide (1-&gt;4)-beta-linkages in chitin and chitodextrins.</text>
        <dbReference type="EC" id="3.2.1.14"/>
    </reaction>
</comment>
<keyword evidence="4" id="KW-0119">Carbohydrate metabolism</keyword>
<evidence type="ECO:0000256" key="7">
    <source>
        <dbReference type="RuleBase" id="RU000489"/>
    </source>
</evidence>
<dbReference type="Pfam" id="PF00704">
    <property type="entry name" value="Glyco_hydro_18"/>
    <property type="match status" value="1"/>
</dbReference>
<dbReference type="PANTHER" id="PTHR11177">
    <property type="entry name" value="CHITINASE"/>
    <property type="match status" value="1"/>
</dbReference>
<proteinExistence type="inferred from homology"/>
<feature type="compositionally biased region" description="Polar residues" evidence="9">
    <location>
        <begin position="1"/>
        <end position="17"/>
    </location>
</feature>
<keyword evidence="3" id="KW-0146">Chitin degradation</keyword>
<evidence type="ECO:0000313" key="11">
    <source>
        <dbReference type="EMBL" id="KAJ3489729.1"/>
    </source>
</evidence>
<dbReference type="InterPro" id="IPR001223">
    <property type="entry name" value="Glyco_hydro18_cat"/>
</dbReference>
<sequence>MPDYTPSPTGAGTSDLESASDPDAVLFLPPAAVTPTPSTRSSDLVASTSSSGPFPVQPTPTGINTLSAPRPQVMVYYPDWAAAAFPPEKIDFNRIDWIDFAFAIPDAKLNLGWDGSDDAPKLLDRLVTAAHARGKKVKLSIGGWTGSKYFSTAVATPANRQKFSQNILGIYKQYHLDGVDIDWEYPGQEGNKGNRVSSSDTANFLSFLQTLRAILPPDAKITAATMTVPFADSNGSPRGDVSAFGKVLDWILIMNYDTWGSSNPPGPNAPLNDGCHNSTQPHANAAAAVDTWTKAGFPASRIVLGVPSYAYISRSTATSLRTRTFLDRRAGLHLSGAATDDIEAITEALPDLGLFNTDSYENGAVLVTNEDGGTDNGQVQFRELLRQGALKYIPDSDASDMDYNRRGPLLYAGKTINNYFTGDHGFTRYWDQCSGTPFLRSEAARQVISYDDPQSLEIKATFARQAGLLGVNMFDVHGDTDHWDLIDGLRRGLGLS</sequence>
<evidence type="ECO:0000256" key="4">
    <source>
        <dbReference type="ARBA" id="ARBA00023277"/>
    </source>
</evidence>
<protein>
    <recommendedName>
        <fullName evidence="10">GH18 domain-containing protein</fullName>
    </recommendedName>
</protein>
<organism evidence="11 12">
    <name type="scientific">Meripilus lineatus</name>
    <dbReference type="NCBI Taxonomy" id="2056292"/>
    <lineage>
        <taxon>Eukaryota</taxon>
        <taxon>Fungi</taxon>
        <taxon>Dikarya</taxon>
        <taxon>Basidiomycota</taxon>
        <taxon>Agaricomycotina</taxon>
        <taxon>Agaricomycetes</taxon>
        <taxon>Polyporales</taxon>
        <taxon>Meripilaceae</taxon>
        <taxon>Meripilus</taxon>
    </lineage>
</organism>
<dbReference type="GO" id="GO:0008843">
    <property type="term" value="F:endochitinase activity"/>
    <property type="evidence" value="ECO:0007669"/>
    <property type="project" value="UniProtKB-EC"/>
</dbReference>
<evidence type="ECO:0000259" key="10">
    <source>
        <dbReference type="PROSITE" id="PS51910"/>
    </source>
</evidence>
<dbReference type="PROSITE" id="PS01095">
    <property type="entry name" value="GH18_1"/>
    <property type="match status" value="1"/>
</dbReference>
<dbReference type="GO" id="GO:0005576">
    <property type="term" value="C:extracellular region"/>
    <property type="evidence" value="ECO:0007669"/>
    <property type="project" value="TreeGrafter"/>
</dbReference>
<accession>A0AAD5V9Q1</accession>
<dbReference type="InterPro" id="IPR050314">
    <property type="entry name" value="Glycosyl_Hydrlase_18"/>
</dbReference>
<feature type="region of interest" description="Disordered" evidence="9">
    <location>
        <begin position="1"/>
        <end position="65"/>
    </location>
</feature>
<gene>
    <name evidence="11" type="ORF">NLI96_g1938</name>
</gene>
<evidence type="ECO:0000256" key="8">
    <source>
        <dbReference type="RuleBase" id="RU004453"/>
    </source>
</evidence>
<dbReference type="Proteomes" id="UP001212997">
    <property type="component" value="Unassembled WGS sequence"/>
</dbReference>
<dbReference type="GO" id="GO:0000272">
    <property type="term" value="P:polysaccharide catabolic process"/>
    <property type="evidence" value="ECO:0007669"/>
    <property type="project" value="UniProtKB-KW"/>
</dbReference>
<name>A0AAD5V9Q1_9APHY</name>
<dbReference type="EMBL" id="JANAWD010000040">
    <property type="protein sequence ID" value="KAJ3489729.1"/>
    <property type="molecule type" value="Genomic_DNA"/>
</dbReference>
<dbReference type="PROSITE" id="PS51910">
    <property type="entry name" value="GH18_2"/>
    <property type="match status" value="1"/>
</dbReference>
<dbReference type="PANTHER" id="PTHR11177:SF392">
    <property type="entry name" value="HAP41P"/>
    <property type="match status" value="1"/>
</dbReference>
<dbReference type="SMART" id="SM00636">
    <property type="entry name" value="Glyco_18"/>
    <property type="match status" value="1"/>
</dbReference>
<feature type="compositionally biased region" description="Polar residues" evidence="9">
    <location>
        <begin position="35"/>
        <end position="52"/>
    </location>
</feature>
<comment type="caution">
    <text evidence="11">The sequence shown here is derived from an EMBL/GenBank/DDBJ whole genome shotgun (WGS) entry which is preliminary data.</text>
</comment>
<dbReference type="InterPro" id="IPR029070">
    <property type="entry name" value="Chitinase_insertion_sf"/>
</dbReference>
<dbReference type="GO" id="GO:0006032">
    <property type="term" value="P:chitin catabolic process"/>
    <property type="evidence" value="ECO:0007669"/>
    <property type="project" value="UniProtKB-KW"/>
</dbReference>
<dbReference type="InterPro" id="IPR001579">
    <property type="entry name" value="Glyco_hydro_18_chit_AS"/>
</dbReference>
<dbReference type="AlphaFoldDB" id="A0AAD5V9Q1"/>
<dbReference type="InterPro" id="IPR017853">
    <property type="entry name" value="GH"/>
</dbReference>